<dbReference type="KEGG" id="csg:Cylst_5718"/>
<keyword evidence="1" id="KW-1133">Transmembrane helix</keyword>
<reference evidence="2 3" key="1">
    <citation type="submission" date="2012-06" db="EMBL/GenBank/DDBJ databases">
        <title>Finished chromosome of genome of Cylindrospermum stagnale PCC 7417.</title>
        <authorList>
            <consortium name="US DOE Joint Genome Institute"/>
            <person name="Gugger M."/>
            <person name="Coursin T."/>
            <person name="Rippka R."/>
            <person name="Tandeau De Marsac N."/>
            <person name="Huntemann M."/>
            <person name="Wei C.-L."/>
            <person name="Han J."/>
            <person name="Detter J.C."/>
            <person name="Han C."/>
            <person name="Tapia R."/>
            <person name="Chen A."/>
            <person name="Kyrpides N."/>
            <person name="Mavromatis K."/>
            <person name="Markowitz V."/>
            <person name="Szeto E."/>
            <person name="Ivanova N."/>
            <person name="Pagani I."/>
            <person name="Pati A."/>
            <person name="Goodwin L."/>
            <person name="Nordberg H.P."/>
            <person name="Cantor M.N."/>
            <person name="Hua S.X."/>
            <person name="Woyke T."/>
            <person name="Kerfeld C.A."/>
        </authorList>
    </citation>
    <scope>NUCLEOTIDE SEQUENCE [LARGE SCALE GENOMIC DNA]</scope>
    <source>
        <strain evidence="2 3">PCC 7417</strain>
    </source>
</reference>
<dbReference type="Proteomes" id="UP000010475">
    <property type="component" value="Chromosome"/>
</dbReference>
<organism evidence="2 3">
    <name type="scientific">Cylindrospermum stagnale PCC 7417</name>
    <dbReference type="NCBI Taxonomy" id="56107"/>
    <lineage>
        <taxon>Bacteria</taxon>
        <taxon>Bacillati</taxon>
        <taxon>Cyanobacteriota</taxon>
        <taxon>Cyanophyceae</taxon>
        <taxon>Nostocales</taxon>
        <taxon>Nostocaceae</taxon>
        <taxon>Cylindrospermum</taxon>
    </lineage>
</organism>
<evidence type="ECO:0000313" key="3">
    <source>
        <dbReference type="Proteomes" id="UP000010475"/>
    </source>
</evidence>
<accession>K9X6I9</accession>
<proteinExistence type="predicted"/>
<name>K9X6I9_9NOST</name>
<dbReference type="STRING" id="56107.Cylst_5718"/>
<dbReference type="AlphaFoldDB" id="K9X6I9"/>
<dbReference type="HOGENOM" id="CLU_560012_0_0_3"/>
<keyword evidence="3" id="KW-1185">Reference proteome</keyword>
<keyword evidence="1" id="KW-0472">Membrane</keyword>
<sequence length="482" mass="55461">MGKVNRQFFIWSFSGLIITSAIWLVVGNLIAAQQEQKIDAAKEQFRKQFPNTEANNSALKLEELTAKLGVPINPGLKTTPTRYLHSYGYEAKAKQFQDIQKELGDYLDAQLGKPTDEIDIPPEKLRKYLSSNASLLEAVQNHVLNSELPQWEIEDISNLTVEDALPSFLVFANFQRLLTLNILEKTRLGQNKEALNSLEVSWKLNQFLVKRPEFIAQLVAIIIARQATSVMRKMSNLPTVWQSRIERVAKYHLPQSFLTPFVIEAFFFSNTARTIPVSNFKEILDYQKRASPAFLLRLPELLTTLIYGLQGYSDYYPDIPDSIDLSVLNPLYKPYFRLAGVDSWEKMNQTVRELPKEYLCSFEPEEFAKNYKIAPASWNLVDTSLVSQWRKVIKIAVQMELTQKILRIKEIANKQGNWPQQIPGIETSAICKDAKWIYQVSENGTMSISLSKEFDWLQEKPEDSNYIPLNYSAKYKRNLNLK</sequence>
<evidence type="ECO:0000313" key="2">
    <source>
        <dbReference type="EMBL" id="AFZ27714.1"/>
    </source>
</evidence>
<dbReference type="OrthoDB" id="454454at2"/>
<dbReference type="RefSeq" id="WP_015210948.1">
    <property type="nucleotide sequence ID" value="NC_019757.1"/>
</dbReference>
<evidence type="ECO:0000256" key="1">
    <source>
        <dbReference type="SAM" id="Phobius"/>
    </source>
</evidence>
<dbReference type="EMBL" id="CP003642">
    <property type="protein sequence ID" value="AFZ27714.1"/>
    <property type="molecule type" value="Genomic_DNA"/>
</dbReference>
<protein>
    <submittedName>
        <fullName evidence="2">Uncharacterized protein</fullName>
    </submittedName>
</protein>
<keyword evidence="1" id="KW-0812">Transmembrane</keyword>
<feature type="transmembrane region" description="Helical" evidence="1">
    <location>
        <begin position="9"/>
        <end position="31"/>
    </location>
</feature>
<dbReference type="eggNOG" id="ENOG502ZWMQ">
    <property type="taxonomic scope" value="Bacteria"/>
</dbReference>
<gene>
    <name evidence="2" type="ORF">Cylst_5718</name>
</gene>